<dbReference type="PRINTS" id="PR00449">
    <property type="entry name" value="RASTRNSFRMNG"/>
</dbReference>
<feature type="region of interest" description="Disordered" evidence="8">
    <location>
        <begin position="146"/>
        <end position="218"/>
    </location>
</feature>
<sequence>MVSHGKSPSTRAMSSRANSRAPTTAGPDGSLIDSDQDNSNRPFLRSLGMGHSMTKEQKSLNAAIEAINQAALAEHIDLSKLASAGYVWDPSPARRKRFFKNYNKMPFQDLKDLNIGLIKGKANILATSKAVAASMSSSSAALTQAQGAHTKCPDDDSLSDPEDKANGSMACKKKKKKKKKTVSIDSSSSLDAHPESTTHSSSTDQTSTMGMDTTSGDRIWNTSDVEERQRIRAFWFQLPERDRRTLVRLEKEAVMEKMKEQQRHACPCAVCGRKRSVIEDELEQLYDAYYDELEEYAHQLKDRKPATSTSVSSTTSVTHHAIESENGKEVAHAEDIDQDSHGSHDSQDSHDSIGGSADDENDTGDDIDDPGSGIDTRAQLLPYDAPNIAQATEGILNVAEDLLGNNGEKFLEMMDRLELEGRLEYTPRVGETPSTQIVPVEEEEKCENEASVLCGIINGCIFFVSLSVTNRHLYISCYKLTQQDALTKELRMEEGRKMFQAFAARMFEQRVLSAYREQIAEERRLRLLQELEEETRQEQLREERKEREKEKKREKKRIQKQQKDEEKAAKEAQRLAEEQRIAEERRQRAEAIRKRKDEERRVKEERIAHEQELLKEEARKREAKARENDQKAKAMEDAKEIQKDPSPVAKNEDVPVSIPISLSAISPSHSPISKPVTVGETIPVPPQGPQPLESLWSQSFPSILPAPSRPPSKHAPRPDFAPFMQGGQHDYISQEYAGHIPSIDMSFHEPHFGLDPEYQRLDGALLRDRSMFLPESSVEYEAQMRPPVSSPLSPNHPGFSISPSLVARNILPIGTRRTSAPGRGCDSYVPIERPMAMGPEYYGIASETYLKPTGPSSAFGELSIGLTEFVGNPRPRSLSVGLVEDTALPSGQFHPQYQQHLQQQQHSYQQLYQEQSFQPFQQRDAFMPSEDGFSGHPMDSRYSTLDFLMHDDEHQSSLFADSFFNRDKKSTLGEAAVGKSSLVLRFVNDEFQENKEPTIGAAFLTQKCRLEDKVIKFEIWDTAGQERFHSLAPMYYRNAQAAVVVYDVTKASSLEKAKSWVKELQRQANPNIVIALTGNKVDLVAGRRSGRSGGSHDDEDDEERDAQELNVDDHEDEDEDEEDEEGYRVSRQVPTEEASAYAQESGLLFFETSAKSGQGVAEVFTEIAKKIPLEHILTAARGGRTGGPGTGNGRVDLNNNGQRLGGQQEKGACAC</sequence>
<evidence type="ECO:0000256" key="4">
    <source>
        <dbReference type="ARBA" id="ARBA00020733"/>
    </source>
</evidence>
<dbReference type="SMART" id="SM00173">
    <property type="entry name" value="RAS"/>
    <property type="match status" value="1"/>
</dbReference>
<keyword evidence="6" id="KW-0547">Nucleotide-binding</keyword>
<evidence type="ECO:0000256" key="7">
    <source>
        <dbReference type="ARBA" id="ARBA00023054"/>
    </source>
</evidence>
<evidence type="ECO:0000256" key="1">
    <source>
        <dbReference type="ARBA" id="ARBA00004496"/>
    </source>
</evidence>
<dbReference type="InterPro" id="IPR027417">
    <property type="entry name" value="P-loop_NTPase"/>
</dbReference>
<feature type="compositionally biased region" description="Basic and acidic residues" evidence="8">
    <location>
        <begin position="320"/>
        <end position="351"/>
    </location>
</feature>
<feature type="compositionally biased region" description="Basic and acidic residues" evidence="8">
    <location>
        <begin position="619"/>
        <end position="643"/>
    </location>
</feature>
<dbReference type="PANTHER" id="PTHR47978">
    <property type="match status" value="1"/>
</dbReference>
<comment type="similarity">
    <text evidence="2">Belongs to the NST1 family.</text>
</comment>
<feature type="compositionally biased region" description="Basic and acidic residues" evidence="8">
    <location>
        <begin position="537"/>
        <end position="551"/>
    </location>
</feature>
<accession>A0A9P5VIL2</accession>
<evidence type="ECO:0000256" key="2">
    <source>
        <dbReference type="ARBA" id="ARBA00007112"/>
    </source>
</evidence>
<feature type="compositionally biased region" description="Low complexity" evidence="8">
    <location>
        <begin position="307"/>
        <end position="318"/>
    </location>
</feature>
<feature type="compositionally biased region" description="Acidic residues" evidence="8">
    <location>
        <begin position="357"/>
        <end position="369"/>
    </location>
</feature>
<dbReference type="Pfam" id="PF13945">
    <property type="entry name" value="NST1"/>
    <property type="match status" value="1"/>
</dbReference>
<feature type="compositionally biased region" description="Acidic residues" evidence="8">
    <location>
        <begin position="1113"/>
        <end position="1125"/>
    </location>
</feature>
<feature type="compositionally biased region" description="Basic residues" evidence="8">
    <location>
        <begin position="171"/>
        <end position="181"/>
    </location>
</feature>
<evidence type="ECO:0000313" key="10">
    <source>
        <dbReference type="Proteomes" id="UP000696485"/>
    </source>
</evidence>
<dbReference type="NCBIfam" id="TIGR00231">
    <property type="entry name" value="small_GTP"/>
    <property type="match status" value="1"/>
</dbReference>
<feature type="compositionally biased region" description="Polar residues" evidence="8">
    <location>
        <begin position="1"/>
        <end position="22"/>
    </location>
</feature>
<dbReference type="InterPro" id="IPR005225">
    <property type="entry name" value="Small_GTP-bd"/>
</dbReference>
<protein>
    <recommendedName>
        <fullName evidence="4">Stress response protein NST1</fullName>
    </recommendedName>
    <alternativeName>
        <fullName evidence="3">Stress response protein nst1</fullName>
    </alternativeName>
</protein>
<dbReference type="EMBL" id="JAAAUY010000861">
    <property type="protein sequence ID" value="KAF9325852.1"/>
    <property type="molecule type" value="Genomic_DNA"/>
</dbReference>
<feature type="region of interest" description="Disordered" evidence="8">
    <location>
        <begin position="619"/>
        <end position="652"/>
    </location>
</feature>
<dbReference type="SMART" id="SM00175">
    <property type="entry name" value="RAB"/>
    <property type="match status" value="1"/>
</dbReference>
<feature type="region of interest" description="Disordered" evidence="8">
    <location>
        <begin position="1085"/>
        <end position="1138"/>
    </location>
</feature>
<feature type="compositionally biased region" description="Basic and acidic residues" evidence="8">
    <location>
        <begin position="561"/>
        <end position="573"/>
    </location>
</feature>
<dbReference type="GO" id="GO:0003924">
    <property type="term" value="F:GTPase activity"/>
    <property type="evidence" value="ECO:0007669"/>
    <property type="project" value="InterPro"/>
</dbReference>
<proteinExistence type="inferred from homology"/>
<name>A0A9P5VIL2_9FUNG</name>
<keyword evidence="10" id="KW-1185">Reference proteome</keyword>
<dbReference type="Proteomes" id="UP000696485">
    <property type="component" value="Unassembled WGS sequence"/>
</dbReference>
<dbReference type="AlphaFoldDB" id="A0A9P5VIL2"/>
<dbReference type="Gene3D" id="3.40.50.300">
    <property type="entry name" value="P-loop containing nucleotide triphosphate hydrolases"/>
    <property type="match status" value="1"/>
</dbReference>
<comment type="caution">
    <text evidence="9">The sequence shown here is derived from an EMBL/GenBank/DDBJ whole genome shotgun (WGS) entry which is preliminary data.</text>
</comment>
<feature type="region of interest" description="Disordered" evidence="8">
    <location>
        <begin position="301"/>
        <end position="378"/>
    </location>
</feature>
<organism evidence="9 10">
    <name type="scientific">Podila minutissima</name>
    <dbReference type="NCBI Taxonomy" id="64525"/>
    <lineage>
        <taxon>Eukaryota</taxon>
        <taxon>Fungi</taxon>
        <taxon>Fungi incertae sedis</taxon>
        <taxon>Mucoromycota</taxon>
        <taxon>Mortierellomycotina</taxon>
        <taxon>Mortierellomycetes</taxon>
        <taxon>Mortierellales</taxon>
        <taxon>Mortierellaceae</taxon>
        <taxon>Podila</taxon>
    </lineage>
</organism>
<dbReference type="SMART" id="SM00176">
    <property type="entry name" value="RAN"/>
    <property type="match status" value="1"/>
</dbReference>
<evidence type="ECO:0000256" key="5">
    <source>
        <dbReference type="ARBA" id="ARBA00022490"/>
    </source>
</evidence>
<dbReference type="GO" id="GO:0005525">
    <property type="term" value="F:GTP binding"/>
    <property type="evidence" value="ECO:0007669"/>
    <property type="project" value="InterPro"/>
</dbReference>
<dbReference type="InterPro" id="IPR025279">
    <property type="entry name" value="NST1"/>
</dbReference>
<gene>
    <name evidence="9" type="ORF">BG006_010685</name>
</gene>
<evidence type="ECO:0000256" key="3">
    <source>
        <dbReference type="ARBA" id="ARBA00015112"/>
    </source>
</evidence>
<comment type="subcellular location">
    <subcellularLocation>
        <location evidence="1">Cytoplasm</location>
    </subcellularLocation>
</comment>
<dbReference type="PROSITE" id="PS51419">
    <property type="entry name" value="RAB"/>
    <property type="match status" value="1"/>
</dbReference>
<keyword evidence="7" id="KW-0175">Coiled coil</keyword>
<dbReference type="CDD" id="cd01860">
    <property type="entry name" value="Rab5_related"/>
    <property type="match status" value="1"/>
</dbReference>
<feature type="region of interest" description="Disordered" evidence="8">
    <location>
        <begin position="537"/>
        <end position="573"/>
    </location>
</feature>
<evidence type="ECO:0000256" key="6">
    <source>
        <dbReference type="ARBA" id="ARBA00022741"/>
    </source>
</evidence>
<feature type="region of interest" description="Disordered" evidence="8">
    <location>
        <begin position="1"/>
        <end position="47"/>
    </location>
</feature>
<dbReference type="SUPFAM" id="SSF52540">
    <property type="entry name" value="P-loop containing nucleoside triphosphate hydrolases"/>
    <property type="match status" value="1"/>
</dbReference>
<feature type="compositionally biased region" description="Low complexity" evidence="8">
    <location>
        <begin position="197"/>
        <end position="208"/>
    </location>
</feature>
<dbReference type="Pfam" id="PF00071">
    <property type="entry name" value="Ras"/>
    <property type="match status" value="1"/>
</dbReference>
<dbReference type="PROSITE" id="PS51421">
    <property type="entry name" value="RAS"/>
    <property type="match status" value="1"/>
</dbReference>
<keyword evidence="5" id="KW-0963">Cytoplasm</keyword>
<dbReference type="GO" id="GO:0005737">
    <property type="term" value="C:cytoplasm"/>
    <property type="evidence" value="ECO:0007669"/>
    <property type="project" value="UniProtKB-SubCell"/>
</dbReference>
<feature type="compositionally biased region" description="Polar residues" evidence="8">
    <location>
        <begin position="209"/>
        <end position="218"/>
    </location>
</feature>
<reference evidence="9" key="1">
    <citation type="journal article" date="2020" name="Fungal Divers.">
        <title>Resolving the Mortierellaceae phylogeny through synthesis of multi-gene phylogenetics and phylogenomics.</title>
        <authorList>
            <person name="Vandepol N."/>
            <person name="Liber J."/>
            <person name="Desiro A."/>
            <person name="Na H."/>
            <person name="Kennedy M."/>
            <person name="Barry K."/>
            <person name="Grigoriev I.V."/>
            <person name="Miller A.N."/>
            <person name="O'Donnell K."/>
            <person name="Stajich J.E."/>
            <person name="Bonito G."/>
        </authorList>
    </citation>
    <scope>NUCLEOTIDE SEQUENCE</scope>
    <source>
        <strain evidence="9">NVP1</strain>
    </source>
</reference>
<dbReference type="FunFam" id="3.40.50.300:FF:000808">
    <property type="entry name" value="Small GTP-binding protein, putative"/>
    <property type="match status" value="1"/>
</dbReference>
<evidence type="ECO:0000256" key="8">
    <source>
        <dbReference type="SAM" id="MobiDB-lite"/>
    </source>
</evidence>
<evidence type="ECO:0000313" key="9">
    <source>
        <dbReference type="EMBL" id="KAF9325852.1"/>
    </source>
</evidence>
<dbReference type="InterPro" id="IPR001806">
    <property type="entry name" value="Small_GTPase"/>
</dbReference>
<dbReference type="SMART" id="SM00174">
    <property type="entry name" value="RHO"/>
    <property type="match status" value="1"/>
</dbReference>
<feature type="region of interest" description="Disordered" evidence="8">
    <location>
        <begin position="700"/>
        <end position="726"/>
    </location>
</feature>